<feature type="transmembrane region" description="Helical" evidence="9">
    <location>
        <begin position="1055"/>
        <end position="1077"/>
    </location>
</feature>
<feature type="domain" description="Ion transport" evidence="10">
    <location>
        <begin position="887"/>
        <end position="1177"/>
    </location>
</feature>
<dbReference type="InterPro" id="IPR036770">
    <property type="entry name" value="Ankyrin_rpt-contain_sf"/>
</dbReference>
<dbReference type="GO" id="GO:0034703">
    <property type="term" value="C:cation channel complex"/>
    <property type="evidence" value="ECO:0007669"/>
    <property type="project" value="TreeGrafter"/>
</dbReference>
<evidence type="ECO:0000313" key="12">
    <source>
        <dbReference type="Proteomes" id="UP000002630"/>
    </source>
</evidence>
<evidence type="ECO:0000256" key="2">
    <source>
        <dbReference type="ARBA" id="ARBA00022448"/>
    </source>
</evidence>
<reference evidence="11 12" key="1">
    <citation type="journal article" date="2010" name="Nature">
        <title>The Ectocarpus genome and the independent evolution of multicellularity in brown algae.</title>
        <authorList>
            <person name="Cock J.M."/>
            <person name="Sterck L."/>
            <person name="Rouze P."/>
            <person name="Scornet D."/>
            <person name="Allen A.E."/>
            <person name="Amoutzias G."/>
            <person name="Anthouard V."/>
            <person name="Artiguenave F."/>
            <person name="Aury J.M."/>
            <person name="Badger J.H."/>
            <person name="Beszteri B."/>
            <person name="Billiau K."/>
            <person name="Bonnet E."/>
            <person name="Bothwell J.H."/>
            <person name="Bowler C."/>
            <person name="Boyen C."/>
            <person name="Brownlee C."/>
            <person name="Carrano C.J."/>
            <person name="Charrier B."/>
            <person name="Cho G.Y."/>
            <person name="Coelho S.M."/>
            <person name="Collen J."/>
            <person name="Corre E."/>
            <person name="Da Silva C."/>
            <person name="Delage L."/>
            <person name="Delaroque N."/>
            <person name="Dittami S.M."/>
            <person name="Doulbeau S."/>
            <person name="Elias M."/>
            <person name="Farnham G."/>
            <person name="Gachon C.M."/>
            <person name="Gschloessl B."/>
            <person name="Heesch S."/>
            <person name="Jabbari K."/>
            <person name="Jubin C."/>
            <person name="Kawai H."/>
            <person name="Kimura K."/>
            <person name="Kloareg B."/>
            <person name="Kupper F.C."/>
            <person name="Lang D."/>
            <person name="Le Bail A."/>
            <person name="Leblanc C."/>
            <person name="Lerouge P."/>
            <person name="Lohr M."/>
            <person name="Lopez P.J."/>
            <person name="Martens C."/>
            <person name="Maumus F."/>
            <person name="Michel G."/>
            <person name="Miranda-Saavedra D."/>
            <person name="Morales J."/>
            <person name="Moreau H."/>
            <person name="Motomura T."/>
            <person name="Nagasato C."/>
            <person name="Napoli C.A."/>
            <person name="Nelson D.R."/>
            <person name="Nyvall-Collen P."/>
            <person name="Peters A.F."/>
            <person name="Pommier C."/>
            <person name="Potin P."/>
            <person name="Poulain J."/>
            <person name="Quesneville H."/>
            <person name="Read B."/>
            <person name="Rensing S.A."/>
            <person name="Ritter A."/>
            <person name="Rousvoal S."/>
            <person name="Samanta M."/>
            <person name="Samson G."/>
            <person name="Schroeder D.C."/>
            <person name="Segurens B."/>
            <person name="Strittmatter M."/>
            <person name="Tonon T."/>
            <person name="Tregear J.W."/>
            <person name="Valentin K."/>
            <person name="von Dassow P."/>
            <person name="Yamagishi T."/>
            <person name="Van de Peer Y."/>
            <person name="Wincker P."/>
        </authorList>
    </citation>
    <scope>NUCLEOTIDE SEQUENCE [LARGE SCALE GENOMIC DNA]</scope>
    <source>
        <strain evidence="12">Ec32 / CCAP1310/4</strain>
    </source>
</reference>
<keyword evidence="2" id="KW-0813">Transport</keyword>
<evidence type="ECO:0000256" key="1">
    <source>
        <dbReference type="ARBA" id="ARBA00004141"/>
    </source>
</evidence>
<keyword evidence="3 9" id="KW-0812">Transmembrane</keyword>
<protein>
    <submittedName>
        <fullName evidence="11">Ankyrin Repeat Transient Receptor Potential Channel</fullName>
    </submittedName>
</protein>
<comment type="subcellular location">
    <subcellularLocation>
        <location evidence="1">Membrane</location>
        <topology evidence="1">Multi-pass membrane protein</topology>
    </subcellularLocation>
</comment>
<dbReference type="Proteomes" id="UP000002630">
    <property type="component" value="Linkage Group LG25"/>
</dbReference>
<dbReference type="PANTHER" id="PTHR10117:SF54">
    <property type="entry name" value="TRANSIENT RECEPTOR POTENTIAL-GAMMA PROTEIN"/>
    <property type="match status" value="1"/>
</dbReference>
<name>D8LH97_ECTSI</name>
<dbReference type="GO" id="GO:0015279">
    <property type="term" value="F:store-operated calcium channel activity"/>
    <property type="evidence" value="ECO:0007669"/>
    <property type="project" value="TreeGrafter"/>
</dbReference>
<dbReference type="Pfam" id="PF00520">
    <property type="entry name" value="Ion_trans"/>
    <property type="match status" value="1"/>
</dbReference>
<dbReference type="InterPro" id="IPR005821">
    <property type="entry name" value="Ion_trans_dom"/>
</dbReference>
<keyword evidence="12" id="KW-1185">Reference proteome</keyword>
<gene>
    <name evidence="11" type="ORF">Esi_0019_0113</name>
</gene>
<dbReference type="EMBL" id="FN648364">
    <property type="protein sequence ID" value="CBN74316.1"/>
    <property type="molecule type" value="Genomic_DNA"/>
</dbReference>
<feature type="transmembrane region" description="Helical" evidence="9">
    <location>
        <begin position="1145"/>
        <end position="1167"/>
    </location>
</feature>
<dbReference type="Gene3D" id="1.10.287.70">
    <property type="match status" value="1"/>
</dbReference>
<evidence type="ECO:0000256" key="4">
    <source>
        <dbReference type="ARBA" id="ARBA00022989"/>
    </source>
</evidence>
<dbReference type="GO" id="GO:0051480">
    <property type="term" value="P:regulation of cytosolic calcium ion concentration"/>
    <property type="evidence" value="ECO:0007669"/>
    <property type="project" value="TreeGrafter"/>
</dbReference>
<dbReference type="Gene3D" id="1.25.40.20">
    <property type="entry name" value="Ankyrin repeat-containing domain"/>
    <property type="match status" value="1"/>
</dbReference>
<dbReference type="eggNOG" id="KOG3614">
    <property type="taxonomic scope" value="Eukaryota"/>
</dbReference>
<dbReference type="GO" id="GO:0005886">
    <property type="term" value="C:plasma membrane"/>
    <property type="evidence" value="ECO:0007669"/>
    <property type="project" value="TreeGrafter"/>
</dbReference>
<keyword evidence="11" id="KW-0675">Receptor</keyword>
<accession>D8LH97</accession>
<evidence type="ECO:0000256" key="8">
    <source>
        <dbReference type="SAM" id="MobiDB-lite"/>
    </source>
</evidence>
<dbReference type="InterPro" id="IPR002153">
    <property type="entry name" value="TRPC_channel"/>
</dbReference>
<dbReference type="InParanoid" id="D8LH97"/>
<keyword evidence="6 9" id="KW-0472">Membrane</keyword>
<dbReference type="TCDB" id="1.A.4.3.4">
    <property type="family name" value="the transient receptor potential ca2+/cation channel (trp-cc) family"/>
</dbReference>
<feature type="transmembrane region" description="Helical" evidence="9">
    <location>
        <begin position="1013"/>
        <end position="1034"/>
    </location>
</feature>
<sequence length="1240" mass="138168">MARCTLICAALDKATSDADMADAAMPEVHQQSWTPHRAQNLLGEDLESVLDGALQSKAPEDGQNLLTYAAAQGRDAWFLFIAGKIRSKMGVRALAKELRELDIDRAPLLFNAAASRGEKSCFRTAHDLVYKALGKGGLLEQLGAVDGEGRTMLMHAARSNNSDAYDEIVGIYFKVVPLTSSGYTEKDHKGMNCLHHAAEAGCSEVLGKVIKKYSDAGGSSYAERDNNNRTPVMCVLSDASREERADDSLRDKFTLLYSNMSTTCGEQDEKVCTHDGGHAKQGWMEMTDVPTQQISRSEEISKARGVTELMHAARGGLVSLELALNEPLPSSRLEDGSISLDGALNVEACDEPASDEPRWEPQPAWGKGLLLAAAAERGDIDVLHVVLTAIKDNKFTKEPNTDRFTLRKQESRLAELPYGDGEKVRTVVREMSKGGKSLFSEAILSGQTVAVKHVYRLIVKLFGKTHPETWAILTGRDFNSGKVAEASPLACAASASMEPCDHGRDTFDLVYSYLQTHAPDEKKLRIQLVPQPPPLDLTAKTQISPLVGAAFSSNWILFWRVYDTYTTLAKKPWLRTNALRRATSDKSGGEELMSWREYLRAYSSRAVHVASERGAFTDLRDLVKEGFPLHDDHIPALLVSIGDHEQDIIETVLFAVANASNPFGMAAGVSRFLRRARVDHPMHQRGLRRLQTRIDRFTLEQWMLEPSLLVEKINKAKKYRGPVYKDPLQSALDRGSDALEFLFSPLVLDYVHVKFAGTLPHWSSRNPFQPTINEGLYKYDNFEVYDLAKLLRGSKNDQATGRTAPSGASSASTGSTNRGSFLWRSPGSIMSFLLRFLQGWDHPRSNDQSVWSIPHLTILPGLQFSLAGILGKPETFFKVPVIRFVYEIFSYLVMLVLFCSSVLLKEPDFIPRDEVIFYIFAAGLLWREVLEFLDGVPTRRHRTSGGPRTEEGGRVEPGISHLGAGSNFNRMVSAFTRYVFYDTWNFMDTSTICCIFVAFIFRMIARFDSEFDLFYAQFFYALSAPLLFSRLLVLSQIDATLGPMTQVIWRMMSHMLRFSAFIAMVMLSFALAFHAVFHTCGEHSEPQCTLDDDDAFPLRDAFGTFGDSLLTVFSSALGGPEFDLFDDAGSDCRCNLPRGARSAGISMMVVYTITMSVVLLNLLIAVLSTAHDEVYVNAEKEFHLARARLVVQSARSVAHRRPPPPLNLVKLGFGVLIDVFTEIWRFILWARSLRSRCLDW</sequence>
<feature type="transmembrane region" description="Helical" evidence="9">
    <location>
        <begin position="884"/>
        <end position="903"/>
    </location>
</feature>
<feature type="transmembrane region" description="Helical" evidence="9">
    <location>
        <begin position="978"/>
        <end position="1001"/>
    </location>
</feature>
<evidence type="ECO:0000313" key="11">
    <source>
        <dbReference type="EMBL" id="CBN74316.1"/>
    </source>
</evidence>
<keyword evidence="4 9" id="KW-1133">Transmembrane helix</keyword>
<keyword evidence="5" id="KW-0406">Ion transport</keyword>
<evidence type="ECO:0000256" key="5">
    <source>
        <dbReference type="ARBA" id="ARBA00023065"/>
    </source>
</evidence>
<evidence type="ECO:0000256" key="3">
    <source>
        <dbReference type="ARBA" id="ARBA00022692"/>
    </source>
</evidence>
<organism evidence="11 12">
    <name type="scientific">Ectocarpus siliculosus</name>
    <name type="common">Brown alga</name>
    <name type="synonym">Conferva siliculosa</name>
    <dbReference type="NCBI Taxonomy" id="2880"/>
    <lineage>
        <taxon>Eukaryota</taxon>
        <taxon>Sar</taxon>
        <taxon>Stramenopiles</taxon>
        <taxon>Ochrophyta</taxon>
        <taxon>PX clade</taxon>
        <taxon>Phaeophyceae</taxon>
        <taxon>Ectocarpales</taxon>
        <taxon>Ectocarpaceae</taxon>
        <taxon>Ectocarpus</taxon>
    </lineage>
</organism>
<dbReference type="GO" id="GO:0070679">
    <property type="term" value="F:inositol 1,4,5 trisphosphate binding"/>
    <property type="evidence" value="ECO:0007669"/>
    <property type="project" value="TreeGrafter"/>
</dbReference>
<dbReference type="STRING" id="2880.D8LH97"/>
<feature type="region of interest" description="Disordered" evidence="8">
    <location>
        <begin position="797"/>
        <end position="819"/>
    </location>
</feature>
<dbReference type="PANTHER" id="PTHR10117">
    <property type="entry name" value="TRANSIENT RECEPTOR POTENTIAL CHANNEL"/>
    <property type="match status" value="1"/>
</dbReference>
<evidence type="ECO:0000256" key="9">
    <source>
        <dbReference type="SAM" id="Phobius"/>
    </source>
</evidence>
<dbReference type="AlphaFoldDB" id="D8LH97"/>
<proteinExistence type="predicted"/>
<keyword evidence="7" id="KW-0407">Ion channel</keyword>
<evidence type="ECO:0000259" key="10">
    <source>
        <dbReference type="Pfam" id="PF00520"/>
    </source>
</evidence>
<evidence type="ECO:0000256" key="6">
    <source>
        <dbReference type="ARBA" id="ARBA00023136"/>
    </source>
</evidence>
<dbReference type="SUPFAM" id="SSF48403">
    <property type="entry name" value="Ankyrin repeat"/>
    <property type="match status" value="1"/>
</dbReference>
<dbReference type="EMBL" id="FN649750">
    <property type="protein sequence ID" value="CBN74316.1"/>
    <property type="molecule type" value="Genomic_DNA"/>
</dbReference>
<feature type="compositionally biased region" description="Low complexity" evidence="8">
    <location>
        <begin position="799"/>
        <end position="819"/>
    </location>
</feature>
<dbReference type="OrthoDB" id="301415at2759"/>
<evidence type="ECO:0000256" key="7">
    <source>
        <dbReference type="ARBA" id="ARBA00023303"/>
    </source>
</evidence>